<dbReference type="AlphaFoldDB" id="A0A1I7MLW9"/>
<proteinExistence type="predicted"/>
<name>A0A1I7MLW9_9MICC</name>
<feature type="transmembrane region" description="Helical" evidence="1">
    <location>
        <begin position="89"/>
        <end position="108"/>
    </location>
</feature>
<dbReference type="EMBL" id="FPCG01000005">
    <property type="protein sequence ID" value="SFV22902.1"/>
    <property type="molecule type" value="Genomic_DNA"/>
</dbReference>
<keyword evidence="1" id="KW-0472">Membrane</keyword>
<reference evidence="2 3" key="1">
    <citation type="submission" date="2016-10" db="EMBL/GenBank/DDBJ databases">
        <authorList>
            <person name="de Groot N.N."/>
        </authorList>
    </citation>
    <scope>NUCLEOTIDE SEQUENCE [LARGE SCALE GENOMIC DNA]</scope>
    <source>
        <strain evidence="2 3">CGMCC 1.7054</strain>
    </source>
</reference>
<accession>A0A1I7MLW9</accession>
<evidence type="ECO:0000256" key="1">
    <source>
        <dbReference type="SAM" id="Phobius"/>
    </source>
</evidence>
<evidence type="ECO:0000313" key="2">
    <source>
        <dbReference type="EMBL" id="SFV22902.1"/>
    </source>
</evidence>
<feature type="transmembrane region" description="Helical" evidence="1">
    <location>
        <begin position="128"/>
        <end position="153"/>
    </location>
</feature>
<dbReference type="OrthoDB" id="4965438at2"/>
<keyword evidence="1" id="KW-1133">Transmembrane helix</keyword>
<keyword evidence="3" id="KW-1185">Reference proteome</keyword>
<gene>
    <name evidence="2" type="ORF">SAMN04487966_10598</name>
</gene>
<evidence type="ECO:0000313" key="3">
    <source>
        <dbReference type="Proteomes" id="UP000198881"/>
    </source>
</evidence>
<sequence>MTTQPSALSPSSGPVDPTAGTVPPAVVLLGWVAALAVLLWVGAGRFLTGTAGDLALVYALTLAPVLLVLSVVALAVPGSRPARRPSVRAMVALGLAWICGLGLGLTLPDTGEGASSVLEAWAGPESSGVAAALSNPFAILMVLLAVIGCVLAVRDSRPGGPSRVTDEDDRQGTGRFPLLDV</sequence>
<dbReference type="RefSeq" id="WP_143109450.1">
    <property type="nucleotide sequence ID" value="NZ_FPCG01000005.1"/>
</dbReference>
<feature type="transmembrane region" description="Helical" evidence="1">
    <location>
        <begin position="21"/>
        <end position="43"/>
    </location>
</feature>
<keyword evidence="1" id="KW-0812">Transmembrane</keyword>
<protein>
    <submittedName>
        <fullName evidence="2">Uncharacterized protein</fullName>
    </submittedName>
</protein>
<dbReference type="Proteomes" id="UP000198881">
    <property type="component" value="Unassembled WGS sequence"/>
</dbReference>
<feature type="transmembrane region" description="Helical" evidence="1">
    <location>
        <begin position="55"/>
        <end position="77"/>
    </location>
</feature>
<organism evidence="2 3">
    <name type="scientific">Micrococcus terreus</name>
    <dbReference type="NCBI Taxonomy" id="574650"/>
    <lineage>
        <taxon>Bacteria</taxon>
        <taxon>Bacillati</taxon>
        <taxon>Actinomycetota</taxon>
        <taxon>Actinomycetes</taxon>
        <taxon>Micrococcales</taxon>
        <taxon>Micrococcaceae</taxon>
        <taxon>Micrococcus</taxon>
    </lineage>
</organism>